<proteinExistence type="predicted"/>
<protein>
    <submittedName>
        <fullName evidence="1">Uncharacterized protein</fullName>
    </submittedName>
</protein>
<accession>A0A8H5B2F7</accession>
<gene>
    <name evidence="1" type="ORF">D9619_007446</name>
</gene>
<reference evidence="1 2" key="1">
    <citation type="journal article" date="2020" name="ISME J.">
        <title>Uncovering the hidden diversity of litter-decomposition mechanisms in mushroom-forming fungi.</title>
        <authorList>
            <person name="Floudas D."/>
            <person name="Bentzer J."/>
            <person name="Ahren D."/>
            <person name="Johansson T."/>
            <person name="Persson P."/>
            <person name="Tunlid A."/>
        </authorList>
    </citation>
    <scope>NUCLEOTIDE SEQUENCE [LARGE SCALE GENOMIC DNA]</scope>
    <source>
        <strain evidence="1 2">CBS 101986</strain>
    </source>
</reference>
<name>A0A8H5B2F7_9AGAR</name>
<sequence>MLCALRTAPAAHPLYNLRWLPTLHTATQLALVDLDDGARPPTFWRHSRGLLLAIYNTAYEHDRRRQAAVIIPLPLYTAACPPFSIQHSIHEYTNIGDE</sequence>
<comment type="caution">
    <text evidence="1">The sequence shown here is derived from an EMBL/GenBank/DDBJ whole genome shotgun (WGS) entry which is preliminary data.</text>
</comment>
<keyword evidence="2" id="KW-1185">Reference proteome</keyword>
<dbReference type="AlphaFoldDB" id="A0A8H5B2F7"/>
<evidence type="ECO:0000313" key="1">
    <source>
        <dbReference type="EMBL" id="KAF5315303.1"/>
    </source>
</evidence>
<dbReference type="Proteomes" id="UP000567179">
    <property type="component" value="Unassembled WGS sequence"/>
</dbReference>
<organism evidence="1 2">
    <name type="scientific">Psilocybe cf. subviscida</name>
    <dbReference type="NCBI Taxonomy" id="2480587"/>
    <lineage>
        <taxon>Eukaryota</taxon>
        <taxon>Fungi</taxon>
        <taxon>Dikarya</taxon>
        <taxon>Basidiomycota</taxon>
        <taxon>Agaricomycotina</taxon>
        <taxon>Agaricomycetes</taxon>
        <taxon>Agaricomycetidae</taxon>
        <taxon>Agaricales</taxon>
        <taxon>Agaricineae</taxon>
        <taxon>Strophariaceae</taxon>
        <taxon>Psilocybe</taxon>
    </lineage>
</organism>
<evidence type="ECO:0000313" key="2">
    <source>
        <dbReference type="Proteomes" id="UP000567179"/>
    </source>
</evidence>
<dbReference type="EMBL" id="JAACJJ010000043">
    <property type="protein sequence ID" value="KAF5315303.1"/>
    <property type="molecule type" value="Genomic_DNA"/>
</dbReference>